<comment type="caution">
    <text evidence="1">The sequence shown here is derived from an EMBL/GenBank/DDBJ whole genome shotgun (WGS) entry which is preliminary data.</text>
</comment>
<dbReference type="AlphaFoldDB" id="A0A9D3USB0"/>
<reference evidence="1 2" key="1">
    <citation type="journal article" date="2021" name="Plant Biotechnol. J.">
        <title>Multi-omics assisted identification of the key and species-specific regulatory components of drought-tolerant mechanisms in Gossypium stocksii.</title>
        <authorList>
            <person name="Yu D."/>
            <person name="Ke L."/>
            <person name="Zhang D."/>
            <person name="Wu Y."/>
            <person name="Sun Y."/>
            <person name="Mei J."/>
            <person name="Sun J."/>
            <person name="Sun Y."/>
        </authorList>
    </citation>
    <scope>NUCLEOTIDE SEQUENCE [LARGE SCALE GENOMIC DNA]</scope>
    <source>
        <strain evidence="2">cv. E1</strain>
        <tissue evidence="1">Leaf</tissue>
    </source>
</reference>
<organism evidence="1 2">
    <name type="scientific">Gossypium stocksii</name>
    <dbReference type="NCBI Taxonomy" id="47602"/>
    <lineage>
        <taxon>Eukaryota</taxon>
        <taxon>Viridiplantae</taxon>
        <taxon>Streptophyta</taxon>
        <taxon>Embryophyta</taxon>
        <taxon>Tracheophyta</taxon>
        <taxon>Spermatophyta</taxon>
        <taxon>Magnoliopsida</taxon>
        <taxon>eudicotyledons</taxon>
        <taxon>Gunneridae</taxon>
        <taxon>Pentapetalae</taxon>
        <taxon>rosids</taxon>
        <taxon>malvids</taxon>
        <taxon>Malvales</taxon>
        <taxon>Malvaceae</taxon>
        <taxon>Malvoideae</taxon>
        <taxon>Gossypium</taxon>
    </lineage>
</organism>
<name>A0A9D3USB0_9ROSI</name>
<proteinExistence type="predicted"/>
<evidence type="ECO:0000313" key="2">
    <source>
        <dbReference type="Proteomes" id="UP000828251"/>
    </source>
</evidence>
<keyword evidence="2" id="KW-1185">Reference proteome</keyword>
<dbReference type="EMBL" id="JAIQCV010000010">
    <property type="protein sequence ID" value="KAH1056520.1"/>
    <property type="molecule type" value="Genomic_DNA"/>
</dbReference>
<accession>A0A9D3USB0</accession>
<sequence>MVEIRCKYGFPNRIDIGSDGRSGGLSLAWCSDCKTWCILVNAFHGREDGLMQITFGNGQNVGLLMKIV</sequence>
<dbReference type="Proteomes" id="UP000828251">
    <property type="component" value="Unassembled WGS sequence"/>
</dbReference>
<gene>
    <name evidence="1" type="ORF">J1N35_034585</name>
</gene>
<protein>
    <submittedName>
        <fullName evidence="1">Uncharacterized protein</fullName>
    </submittedName>
</protein>
<feature type="non-terminal residue" evidence="1">
    <location>
        <position position="68"/>
    </location>
</feature>
<evidence type="ECO:0000313" key="1">
    <source>
        <dbReference type="EMBL" id="KAH1056520.1"/>
    </source>
</evidence>